<gene>
    <name evidence="2" type="ORF">J4G78_03735</name>
</gene>
<feature type="domain" description="Conserved hypothetical protein CHP03032" evidence="1">
    <location>
        <begin position="29"/>
        <end position="343"/>
    </location>
</feature>
<reference evidence="2 3" key="1">
    <citation type="submission" date="2021-03" db="EMBL/GenBank/DDBJ databases">
        <title>Complete genome of Parasphingorhabdus_sp.JHSY0214.</title>
        <authorList>
            <person name="Yoo J.H."/>
            <person name="Bae J.W."/>
        </authorList>
    </citation>
    <scope>NUCLEOTIDE SEQUENCE [LARGE SCALE GENOMIC DNA]</scope>
    <source>
        <strain evidence="2 3">JHSY0214</strain>
    </source>
</reference>
<dbReference type="InterPro" id="IPR017481">
    <property type="entry name" value="CHP03032"/>
</dbReference>
<dbReference type="EMBL" id="CP071794">
    <property type="protein sequence ID" value="QTD56700.1"/>
    <property type="molecule type" value="Genomic_DNA"/>
</dbReference>
<name>A0ABX7T8V2_9SPHN</name>
<evidence type="ECO:0000313" key="3">
    <source>
        <dbReference type="Proteomes" id="UP000663923"/>
    </source>
</evidence>
<protein>
    <submittedName>
        <fullName evidence="2">TIGR03032 family protein</fullName>
    </submittedName>
</protein>
<accession>A0ABX7T8V2</accession>
<dbReference type="Proteomes" id="UP000663923">
    <property type="component" value="Chromosome"/>
</dbReference>
<evidence type="ECO:0000313" key="2">
    <source>
        <dbReference type="EMBL" id="QTD56700.1"/>
    </source>
</evidence>
<dbReference type="Pfam" id="PF16261">
    <property type="entry name" value="DUF4915"/>
    <property type="match status" value="1"/>
</dbReference>
<sequence length="362" mass="39939">MHKPDDQNAPNGGTGTNAEETTISFSLGLADFLAANDISIGFTSYQTGRLYLVGRGPDGKLAVHEALYPQAMGVTANENRIYLGTLTQIVRLENVLAPEQLANDVHDKVYVPRNMQTTGNVDIHELGIREDGQIIFTNTLHNCLSIPSVTHSFKPIWKPEFISALATEDRCHLNGFAMVDGQAKYASAVSQSDQKDGWRDRRHDGGVIIDIETNTILADGLSMPHSPRFHVGRVWLLNSGTGELGWLHPTDHAFTPVAFCPGFLRGLEFHNDHAFVTLSKPRHGHFEGLALDKKLEQADTAAWCGIQILSLSTGEVAQWLRFDGPITELFDICVLPGVRNPITLGPQSNEIRDFITIEQPNW</sequence>
<evidence type="ECO:0000259" key="1">
    <source>
        <dbReference type="Pfam" id="PF16261"/>
    </source>
</evidence>
<dbReference type="RefSeq" id="WP_207988588.1">
    <property type="nucleotide sequence ID" value="NZ_CP071794.1"/>
</dbReference>
<organism evidence="2 3">
    <name type="scientific">Parasphingorhabdus cellanae</name>
    <dbReference type="NCBI Taxonomy" id="2806553"/>
    <lineage>
        <taxon>Bacteria</taxon>
        <taxon>Pseudomonadati</taxon>
        <taxon>Pseudomonadota</taxon>
        <taxon>Alphaproteobacteria</taxon>
        <taxon>Sphingomonadales</taxon>
        <taxon>Sphingomonadaceae</taxon>
        <taxon>Parasphingorhabdus</taxon>
    </lineage>
</organism>
<keyword evidence="3" id="KW-1185">Reference proteome</keyword>
<dbReference type="NCBIfam" id="TIGR03032">
    <property type="entry name" value="TIGR03032 family protein"/>
    <property type="match status" value="1"/>
</dbReference>
<proteinExistence type="predicted"/>